<evidence type="ECO:0000313" key="2">
    <source>
        <dbReference type="EMBL" id="MCM2394356.1"/>
    </source>
</evidence>
<gene>
    <name evidence="2" type="ORF">NBG84_39855</name>
</gene>
<comment type="caution">
    <text evidence="2">The sequence shown here is derived from an EMBL/GenBank/DDBJ whole genome shotgun (WGS) entry which is preliminary data.</text>
</comment>
<feature type="compositionally biased region" description="Basic and acidic residues" evidence="1">
    <location>
        <begin position="50"/>
        <end position="64"/>
    </location>
</feature>
<reference evidence="2" key="1">
    <citation type="submission" date="2022-06" db="EMBL/GenBank/DDBJ databases">
        <title>Genome public.</title>
        <authorList>
            <person name="Sun Q."/>
        </authorList>
    </citation>
    <scope>NUCLEOTIDE SEQUENCE</scope>
    <source>
        <strain evidence="2">CWNU-1</strain>
    </source>
</reference>
<sequence>MAVYERGVGPHVAERVRPAPGPEAERYAALAADPASGWRCAEPDPAPEPVEPKHPTKSASKADWKAYAVAQGMAEEDAEKATRDELAAQYTEGGGPGGSDD</sequence>
<organism evidence="2 3">
    <name type="scientific">Streptomyces albipurpureus</name>
    <dbReference type="NCBI Taxonomy" id="2897419"/>
    <lineage>
        <taxon>Bacteria</taxon>
        <taxon>Bacillati</taxon>
        <taxon>Actinomycetota</taxon>
        <taxon>Actinomycetes</taxon>
        <taxon>Kitasatosporales</taxon>
        <taxon>Streptomycetaceae</taxon>
        <taxon>Streptomyces</taxon>
    </lineage>
</organism>
<dbReference type="RefSeq" id="WP_250924635.1">
    <property type="nucleotide sequence ID" value="NZ_JAMQAW010000118.1"/>
</dbReference>
<keyword evidence="3" id="KW-1185">Reference proteome</keyword>
<protein>
    <submittedName>
        <fullName evidence="2">Uncharacterized protein</fullName>
    </submittedName>
</protein>
<evidence type="ECO:0000256" key="1">
    <source>
        <dbReference type="SAM" id="MobiDB-lite"/>
    </source>
</evidence>
<dbReference type="Proteomes" id="UP001431429">
    <property type="component" value="Unassembled WGS sequence"/>
</dbReference>
<evidence type="ECO:0000313" key="3">
    <source>
        <dbReference type="Proteomes" id="UP001431429"/>
    </source>
</evidence>
<feature type="compositionally biased region" description="Gly residues" evidence="1">
    <location>
        <begin position="92"/>
        <end position="101"/>
    </location>
</feature>
<proteinExistence type="predicted"/>
<feature type="region of interest" description="Disordered" evidence="1">
    <location>
        <begin position="1"/>
        <end position="101"/>
    </location>
</feature>
<accession>A0ABT0V1G8</accession>
<dbReference type="EMBL" id="JAMQAW010000118">
    <property type="protein sequence ID" value="MCM2394356.1"/>
    <property type="molecule type" value="Genomic_DNA"/>
</dbReference>
<name>A0ABT0V1G8_9ACTN</name>